<organism evidence="1 2">
    <name type="scientific">Paenibacillus eucommiae</name>
    <dbReference type="NCBI Taxonomy" id="1355755"/>
    <lineage>
        <taxon>Bacteria</taxon>
        <taxon>Bacillati</taxon>
        <taxon>Bacillota</taxon>
        <taxon>Bacilli</taxon>
        <taxon>Bacillales</taxon>
        <taxon>Paenibacillaceae</taxon>
        <taxon>Paenibacillus</taxon>
    </lineage>
</organism>
<dbReference type="Pfam" id="PF01136">
    <property type="entry name" value="Peptidase_U32"/>
    <property type="match status" value="1"/>
</dbReference>
<reference evidence="1 2" key="1">
    <citation type="submission" date="2021-03" db="EMBL/GenBank/DDBJ databases">
        <title>Genomic Encyclopedia of Type Strains, Phase IV (KMG-IV): sequencing the most valuable type-strain genomes for metagenomic binning, comparative biology and taxonomic classification.</title>
        <authorList>
            <person name="Goeker M."/>
        </authorList>
    </citation>
    <scope>NUCLEOTIDE SEQUENCE [LARGE SCALE GENOMIC DNA]</scope>
    <source>
        <strain evidence="1 2">DSM 26048</strain>
    </source>
</reference>
<comment type="caution">
    <text evidence="1">The sequence shown here is derived from an EMBL/GenBank/DDBJ whole genome shotgun (WGS) entry which is preliminary data.</text>
</comment>
<evidence type="ECO:0000313" key="1">
    <source>
        <dbReference type="EMBL" id="MBP1995690.1"/>
    </source>
</evidence>
<proteinExistence type="predicted"/>
<accession>A0ABS4J772</accession>
<dbReference type="RefSeq" id="WP_281068926.1">
    <property type="nucleotide sequence ID" value="NZ_JAGGLB010000037.1"/>
</dbReference>
<name>A0ABS4J772_9BACL</name>
<keyword evidence="2" id="KW-1185">Reference proteome</keyword>
<protein>
    <submittedName>
        <fullName evidence="1">Collagenase-like PrtC family protease</fullName>
    </submittedName>
</protein>
<evidence type="ECO:0000313" key="2">
    <source>
        <dbReference type="Proteomes" id="UP001519287"/>
    </source>
</evidence>
<dbReference type="EMBL" id="JAGGLB010000037">
    <property type="protein sequence ID" value="MBP1995690.1"/>
    <property type="molecule type" value="Genomic_DNA"/>
</dbReference>
<gene>
    <name evidence="1" type="ORF">J2Z66_007332</name>
</gene>
<sequence>MYNETVVRSYRAAIDAFLADPQGYVFQQEWLEAIEHLQDPKRELSYGFFYKEQVY</sequence>
<dbReference type="InterPro" id="IPR001539">
    <property type="entry name" value="Peptidase_U32"/>
</dbReference>
<dbReference type="Proteomes" id="UP001519287">
    <property type="component" value="Unassembled WGS sequence"/>
</dbReference>